<evidence type="ECO:0000259" key="1">
    <source>
        <dbReference type="Pfam" id="PF00561"/>
    </source>
</evidence>
<dbReference type="GO" id="GO:0046503">
    <property type="term" value="P:glycerolipid catabolic process"/>
    <property type="evidence" value="ECO:0007669"/>
    <property type="project" value="TreeGrafter"/>
</dbReference>
<dbReference type="EMBL" id="BONV01000044">
    <property type="protein sequence ID" value="GIG83899.1"/>
    <property type="molecule type" value="Genomic_DNA"/>
</dbReference>
<dbReference type="InterPro" id="IPR050471">
    <property type="entry name" value="AB_hydrolase"/>
</dbReference>
<dbReference type="Gene3D" id="3.40.50.1820">
    <property type="entry name" value="alpha/beta hydrolase"/>
    <property type="match status" value="1"/>
</dbReference>
<keyword evidence="2" id="KW-0378">Hydrolase</keyword>
<dbReference type="PANTHER" id="PTHR43433">
    <property type="entry name" value="HYDROLASE, ALPHA/BETA FOLD FAMILY PROTEIN"/>
    <property type="match status" value="1"/>
</dbReference>
<gene>
    <name evidence="2" type="ORF">Pka01_70260</name>
</gene>
<proteinExistence type="predicted"/>
<dbReference type="InterPro" id="IPR029058">
    <property type="entry name" value="AB_hydrolase_fold"/>
</dbReference>
<dbReference type="Pfam" id="PF00561">
    <property type="entry name" value="Abhydrolase_1"/>
    <property type="match status" value="1"/>
</dbReference>
<dbReference type="SUPFAM" id="SSF53474">
    <property type="entry name" value="alpha/beta-Hydrolases"/>
    <property type="match status" value="1"/>
</dbReference>
<dbReference type="Proteomes" id="UP000630097">
    <property type="component" value="Unassembled WGS sequence"/>
</dbReference>
<name>A0A8J3PZB9_9ACTN</name>
<protein>
    <submittedName>
        <fullName evidence="2">Alpha/beta hydrolase</fullName>
    </submittedName>
</protein>
<evidence type="ECO:0000313" key="3">
    <source>
        <dbReference type="Proteomes" id="UP000630097"/>
    </source>
</evidence>
<dbReference type="InterPro" id="IPR000073">
    <property type="entry name" value="AB_hydrolase_1"/>
</dbReference>
<dbReference type="PANTHER" id="PTHR43433:SF5">
    <property type="entry name" value="AB HYDROLASE-1 DOMAIN-CONTAINING PROTEIN"/>
    <property type="match status" value="1"/>
</dbReference>
<dbReference type="GO" id="GO:0004806">
    <property type="term" value="F:triacylglycerol lipase activity"/>
    <property type="evidence" value="ECO:0007669"/>
    <property type="project" value="TreeGrafter"/>
</dbReference>
<reference evidence="2 3" key="1">
    <citation type="submission" date="2021-01" db="EMBL/GenBank/DDBJ databases">
        <title>Whole genome shotgun sequence of Planotetraspora kaengkrachanensis NBRC 104272.</title>
        <authorList>
            <person name="Komaki H."/>
            <person name="Tamura T."/>
        </authorList>
    </citation>
    <scope>NUCLEOTIDE SEQUENCE [LARGE SCALE GENOMIC DNA]</scope>
    <source>
        <strain evidence="2 3">NBRC 104272</strain>
    </source>
</reference>
<sequence length="302" mass="31573">MGMSEEKALNVGPSGIEVAYERFGDPGAPPVLLLMGGGAQMINWPEGLCAELAGRGLQVIRFDNRDTGRSTHFSQAPAPDLRAALAGDVSSASYTLSDMAADTVGLLDVLGFDGAHLVGASMGGMIAQTIAIEHPHRVRSLTSMMSTTGDPGVGQADFSAIGDLGAPPDDRQGFVDWQVRALRAVGSPGFEFDEAAVADRAGRSYDRGHDPGGMLRQSLAVLASGDRTARLRSSRVPTLVIHGADDVMCDVSGGRATAAAVPGAELLIIDGMGHSLPRALWPEFASRIADLVKRAEEARLTR</sequence>
<evidence type="ECO:0000313" key="2">
    <source>
        <dbReference type="EMBL" id="GIG83899.1"/>
    </source>
</evidence>
<dbReference type="AlphaFoldDB" id="A0A8J3PZB9"/>
<dbReference type="PRINTS" id="PR00111">
    <property type="entry name" value="ABHYDROLASE"/>
</dbReference>
<keyword evidence="3" id="KW-1185">Reference proteome</keyword>
<organism evidence="2 3">
    <name type="scientific">Planotetraspora kaengkrachanensis</name>
    <dbReference type="NCBI Taxonomy" id="575193"/>
    <lineage>
        <taxon>Bacteria</taxon>
        <taxon>Bacillati</taxon>
        <taxon>Actinomycetota</taxon>
        <taxon>Actinomycetes</taxon>
        <taxon>Streptosporangiales</taxon>
        <taxon>Streptosporangiaceae</taxon>
        <taxon>Planotetraspora</taxon>
    </lineage>
</organism>
<comment type="caution">
    <text evidence="2">The sequence shown here is derived from an EMBL/GenBank/DDBJ whole genome shotgun (WGS) entry which is preliminary data.</text>
</comment>
<accession>A0A8J3PZB9</accession>
<feature type="domain" description="AB hydrolase-1" evidence="1">
    <location>
        <begin position="29"/>
        <end position="275"/>
    </location>
</feature>